<dbReference type="EMBL" id="BQNJ01000001">
    <property type="protein sequence ID" value="GKG98568.1"/>
    <property type="molecule type" value="Genomic_DNA"/>
</dbReference>
<dbReference type="Proteomes" id="UP000263014">
    <property type="component" value="Unassembled WGS sequence"/>
</dbReference>
<protein>
    <submittedName>
        <fullName evidence="2">Uncharacterized protein</fullName>
    </submittedName>
</protein>
<evidence type="ECO:0000313" key="1">
    <source>
        <dbReference type="EMBL" id="GKG98568.1"/>
    </source>
</evidence>
<comment type="caution">
    <text evidence="2">The sequence shown here is derived from an EMBL/GenBank/DDBJ whole genome shotgun (WGS) entry which is preliminary data.</text>
</comment>
<organism evidence="2 3">
    <name type="scientific">Hungatella hathewayi</name>
    <dbReference type="NCBI Taxonomy" id="154046"/>
    <lineage>
        <taxon>Bacteria</taxon>
        <taxon>Bacillati</taxon>
        <taxon>Bacillota</taxon>
        <taxon>Clostridia</taxon>
        <taxon>Lachnospirales</taxon>
        <taxon>Lachnospiraceae</taxon>
        <taxon>Hungatella</taxon>
    </lineage>
</organism>
<evidence type="ECO:0000313" key="3">
    <source>
        <dbReference type="Proteomes" id="UP000263014"/>
    </source>
</evidence>
<accession>A0A374NXG4</accession>
<dbReference type="RefSeq" id="WP_118033343.1">
    <property type="nucleotide sequence ID" value="NZ_BQNJ01000001.1"/>
</dbReference>
<dbReference type="Proteomes" id="UP001055091">
    <property type="component" value="Unassembled WGS sequence"/>
</dbReference>
<name>A0A374NXG4_9FIRM</name>
<evidence type="ECO:0000313" key="2">
    <source>
        <dbReference type="EMBL" id="RGI95435.1"/>
    </source>
</evidence>
<dbReference type="EMBL" id="QSON01000031">
    <property type="protein sequence ID" value="RGI95435.1"/>
    <property type="molecule type" value="Genomic_DNA"/>
</dbReference>
<dbReference type="Pfam" id="PF19595">
    <property type="entry name" value="DUF6100"/>
    <property type="match status" value="1"/>
</dbReference>
<reference evidence="2 3" key="1">
    <citation type="submission" date="2018-08" db="EMBL/GenBank/DDBJ databases">
        <title>A genome reference for cultivated species of the human gut microbiota.</title>
        <authorList>
            <person name="Zou Y."/>
            <person name="Xue W."/>
            <person name="Luo G."/>
        </authorList>
    </citation>
    <scope>NUCLEOTIDE SEQUENCE [LARGE SCALE GENOMIC DNA]</scope>
    <source>
        <strain evidence="2 3">TM09-12</strain>
    </source>
</reference>
<gene>
    <name evidence="1" type="ORF">CE91St55_05500</name>
    <name evidence="2" type="ORF">DXD79_32020</name>
</gene>
<reference evidence="1" key="2">
    <citation type="submission" date="2022-01" db="EMBL/GenBank/DDBJ databases">
        <title>Novel bile acid biosynthetic pathways are enriched in the microbiome of centenarians.</title>
        <authorList>
            <person name="Sato Y."/>
            <person name="Atarashi K."/>
            <person name="Plichta R.D."/>
            <person name="Arai Y."/>
            <person name="Sasajima S."/>
            <person name="Kearney M.S."/>
            <person name="Suda W."/>
            <person name="Takeshita K."/>
            <person name="Sasaki T."/>
            <person name="Okamoto S."/>
            <person name="Skelly N.A."/>
            <person name="Okamura Y."/>
            <person name="Vlamakis H."/>
            <person name="Li Y."/>
            <person name="Tanoue T."/>
            <person name="Takei H."/>
            <person name="Nittono H."/>
            <person name="Narushima S."/>
            <person name="Irie J."/>
            <person name="Itoh H."/>
            <person name="Moriya K."/>
            <person name="Sugiura Y."/>
            <person name="Suematsu M."/>
            <person name="Moritoki N."/>
            <person name="Shibata S."/>
            <person name="Littman R.D."/>
            <person name="Fischbach A.M."/>
            <person name="Uwamino Y."/>
            <person name="Inoue T."/>
            <person name="Honda A."/>
            <person name="Hattori M."/>
            <person name="Murai T."/>
            <person name="Xavier J.R."/>
            <person name="Hirose N."/>
            <person name="Honda K."/>
        </authorList>
    </citation>
    <scope>NUCLEOTIDE SEQUENCE</scope>
    <source>
        <strain evidence="1">CE91-St55</strain>
    </source>
</reference>
<proteinExistence type="predicted"/>
<sequence length="220" mass="24997">MDRRILNLRLQRIEDELPKITNAILAMRITDTEKYPLNYEEVSTDAAIRAEKIACSLRGLIYAANIVPKATLMEKTVQSHGISISQEDGMTSITLPGLLPKKRKQERTTFLTDPLYYALECYVNENAVTKYGECVVCFSHVFNEELSIGRIRDYDNMECKMILDTIAAFLMVDDTGLLCNTYHTTEFGPQDCTVVTLMACGQFPDWLKSHEGRLKSMSDF</sequence>
<dbReference type="InterPro" id="IPR046082">
    <property type="entry name" value="DUF6100"/>
</dbReference>
<dbReference type="AlphaFoldDB" id="A0A374NXG4"/>